<dbReference type="AlphaFoldDB" id="D5BWM5"/>
<dbReference type="STRING" id="472759.Nhal_2605"/>
<dbReference type="PANTHER" id="PTHR40394">
    <property type="entry name" value="LIPOPROTEIN-RELATED"/>
    <property type="match status" value="1"/>
</dbReference>
<organism evidence="2 3">
    <name type="scientific">Nitrosococcus halophilus (strain Nc4)</name>
    <dbReference type="NCBI Taxonomy" id="472759"/>
    <lineage>
        <taxon>Bacteria</taxon>
        <taxon>Pseudomonadati</taxon>
        <taxon>Pseudomonadota</taxon>
        <taxon>Gammaproteobacteria</taxon>
        <taxon>Chromatiales</taxon>
        <taxon>Chromatiaceae</taxon>
        <taxon>Nitrosococcus</taxon>
    </lineage>
</organism>
<proteinExistence type="predicted"/>
<dbReference type="KEGG" id="nhl:Nhal_2605"/>
<evidence type="ECO:0000313" key="3">
    <source>
        <dbReference type="Proteomes" id="UP000001844"/>
    </source>
</evidence>
<dbReference type="Pfam" id="PF11821">
    <property type="entry name" value="ActD"/>
    <property type="match status" value="1"/>
</dbReference>
<keyword evidence="1" id="KW-0472">Membrane</keyword>
<dbReference type="PANTHER" id="PTHR40394:SF2">
    <property type="entry name" value="QUINOL:CYTOCHROME C OXIDOREDUCTASE MEMBRANE PROTEIN"/>
    <property type="match status" value="1"/>
</dbReference>
<feature type="transmembrane region" description="Helical" evidence="1">
    <location>
        <begin position="128"/>
        <end position="152"/>
    </location>
</feature>
<protein>
    <submittedName>
        <fullName evidence="2">Transmembrane prediction</fullName>
    </submittedName>
</protein>
<evidence type="ECO:0000313" key="2">
    <source>
        <dbReference type="EMBL" id="ADE15682.1"/>
    </source>
</evidence>
<name>D5BWM5_NITHN</name>
<dbReference type="Proteomes" id="UP000001844">
    <property type="component" value="Chromosome"/>
</dbReference>
<dbReference type="InterPro" id="IPR021776">
    <property type="entry name" value="ActD"/>
</dbReference>
<dbReference type="HOGENOM" id="CLU_094965_0_0_6"/>
<gene>
    <name evidence="2" type="ordered locus">Nhal_2605</name>
</gene>
<feature type="transmembrane region" description="Helical" evidence="1">
    <location>
        <begin position="87"/>
        <end position="108"/>
    </location>
</feature>
<dbReference type="eggNOG" id="COG2010">
    <property type="taxonomic scope" value="Bacteria"/>
</dbReference>
<evidence type="ECO:0000256" key="1">
    <source>
        <dbReference type="SAM" id="Phobius"/>
    </source>
</evidence>
<keyword evidence="1 2" id="KW-0812">Transmembrane</keyword>
<keyword evidence="3" id="KW-1185">Reference proteome</keyword>
<accession>D5BWM5</accession>
<keyword evidence="1" id="KW-1133">Transmembrane helix</keyword>
<reference evidence="3" key="1">
    <citation type="submission" date="2010-04" db="EMBL/GenBank/DDBJ databases">
        <title>Complete genome sequence of Nitrosococcus halophilus Nc4, a salt-adapted, aerobic obligate ammonia-oxidizing sulfur purple bacterium.</title>
        <authorList>
            <consortium name="US DOE Joint Genome Institute"/>
            <person name="Campbell M.A."/>
            <person name="Malfatti S.A."/>
            <person name="Chain P.S.G."/>
            <person name="Heidelberg J.F."/>
            <person name="Ward B.B."/>
            <person name="Klotz M.G."/>
        </authorList>
    </citation>
    <scope>NUCLEOTIDE SEQUENCE [LARGE SCALE GENOMIC DNA]</scope>
    <source>
        <strain evidence="3">Nc4</strain>
    </source>
</reference>
<sequence>MKVWLFLLHRIRSAFSKVKVLLFKHYPKMNGSDTSIMYGLMAEFETPTFLVEAARRTSNAGYQVIEIYTPFPVEGLEKFLGQRRNRLSLFALVGGCIGAISSYFLEYYSAVIDYPINVGGRPYHSWPAFIPATVELTILGAVLAIVLGLFLLNGLPRLNHPVFNVSQFDLATQDRFFLCVKASDSCFDKIETRRFLESLKPVNVHRVEK</sequence>
<dbReference type="EMBL" id="CP001798">
    <property type="protein sequence ID" value="ADE15682.1"/>
    <property type="molecule type" value="Genomic_DNA"/>
</dbReference>